<feature type="transmembrane region" description="Helical" evidence="1">
    <location>
        <begin position="6"/>
        <end position="28"/>
    </location>
</feature>
<keyword evidence="1" id="KW-0812">Transmembrane</keyword>
<dbReference type="STRING" id="1122240.GCA_000620105_01919"/>
<dbReference type="InterPro" id="IPR008407">
    <property type="entry name" value="Brnchd-chn_aa_trnsp_AzlD"/>
</dbReference>
<organism evidence="2 3">
    <name type="scientific">Microvirgula aerodenitrificans</name>
    <dbReference type="NCBI Taxonomy" id="57480"/>
    <lineage>
        <taxon>Bacteria</taxon>
        <taxon>Pseudomonadati</taxon>
        <taxon>Pseudomonadota</taxon>
        <taxon>Betaproteobacteria</taxon>
        <taxon>Neisseriales</taxon>
        <taxon>Aquaspirillaceae</taxon>
        <taxon>Microvirgula</taxon>
    </lineage>
</organism>
<keyword evidence="1" id="KW-0472">Membrane</keyword>
<gene>
    <name evidence="2" type="ORF">DAI18_17290</name>
</gene>
<keyword evidence="3" id="KW-1185">Reference proteome</keyword>
<accession>A0A2S0PE35</accession>
<dbReference type="KEGG" id="maer:DAI18_17290"/>
<feature type="transmembrane region" description="Helical" evidence="1">
    <location>
        <begin position="40"/>
        <end position="61"/>
    </location>
</feature>
<evidence type="ECO:0000313" key="2">
    <source>
        <dbReference type="EMBL" id="AVY95602.1"/>
    </source>
</evidence>
<dbReference type="EMBL" id="CP028519">
    <property type="protein sequence ID" value="AVY95602.1"/>
    <property type="molecule type" value="Genomic_DNA"/>
</dbReference>
<feature type="transmembrane region" description="Helical" evidence="1">
    <location>
        <begin position="88"/>
        <end position="106"/>
    </location>
</feature>
<dbReference type="OrthoDB" id="515103at2"/>
<dbReference type="RefSeq" id="WP_028499036.1">
    <property type="nucleotide sequence ID" value="NZ_CP028519.1"/>
</dbReference>
<name>A0A2S0PE35_9NEIS</name>
<protein>
    <submittedName>
        <fullName evidence="2">AzlD domain-containing protein</fullName>
    </submittedName>
</protein>
<evidence type="ECO:0000313" key="3">
    <source>
        <dbReference type="Proteomes" id="UP000244173"/>
    </source>
</evidence>
<dbReference type="Pfam" id="PF05437">
    <property type="entry name" value="AzlD"/>
    <property type="match status" value="1"/>
</dbReference>
<dbReference type="AlphaFoldDB" id="A0A2S0PE35"/>
<evidence type="ECO:0000256" key="1">
    <source>
        <dbReference type="SAM" id="Phobius"/>
    </source>
</evidence>
<reference evidence="2 3" key="1">
    <citation type="submission" date="2018-04" db="EMBL/GenBank/DDBJ databases">
        <title>Denitrifier Microvirgula.</title>
        <authorList>
            <person name="Anderson E."/>
            <person name="Jang J."/>
            <person name="Ishii S."/>
        </authorList>
    </citation>
    <scope>NUCLEOTIDE SEQUENCE [LARGE SCALE GENOMIC DNA]</scope>
    <source>
        <strain evidence="2 3">BE2.4</strain>
    </source>
</reference>
<proteinExistence type="predicted"/>
<keyword evidence="1" id="KW-1133">Transmembrane helix</keyword>
<dbReference type="Proteomes" id="UP000244173">
    <property type="component" value="Chromosome"/>
</dbReference>
<sequence>MSQSMIWAILLAATVGTFLFRYSFLWLSDRYPMPERMRQLLKYIPASVIAALTLPAILTPAIHDGNWHAPRFLAGVIAMLVMWRTRSALLTLVLGMIALWLGRWLAL</sequence>